<evidence type="ECO:0000313" key="2">
    <source>
        <dbReference type="Proteomes" id="UP001139409"/>
    </source>
</evidence>
<organism evidence="1 2">
    <name type="scientific">Fulvivirga sedimenti</name>
    <dbReference type="NCBI Taxonomy" id="2879465"/>
    <lineage>
        <taxon>Bacteria</taxon>
        <taxon>Pseudomonadati</taxon>
        <taxon>Bacteroidota</taxon>
        <taxon>Cytophagia</taxon>
        <taxon>Cytophagales</taxon>
        <taxon>Fulvivirgaceae</taxon>
        <taxon>Fulvivirga</taxon>
    </lineage>
</organism>
<gene>
    <name evidence="1" type="ORF">LDX50_29710</name>
</gene>
<dbReference type="EMBL" id="JAIXNE010000009">
    <property type="protein sequence ID" value="MCA6079085.1"/>
    <property type="molecule type" value="Genomic_DNA"/>
</dbReference>
<dbReference type="PROSITE" id="PS51257">
    <property type="entry name" value="PROKAR_LIPOPROTEIN"/>
    <property type="match status" value="1"/>
</dbReference>
<protein>
    <submittedName>
        <fullName evidence="1">Uncharacterized protein</fullName>
    </submittedName>
</protein>
<dbReference type="RefSeq" id="WP_225699947.1">
    <property type="nucleotide sequence ID" value="NZ_JAIXNE010000009.1"/>
</dbReference>
<comment type="caution">
    <text evidence="1">The sequence shown here is derived from an EMBL/GenBank/DDBJ whole genome shotgun (WGS) entry which is preliminary data.</text>
</comment>
<reference evidence="1" key="1">
    <citation type="submission" date="2021-09" db="EMBL/GenBank/DDBJ databases">
        <title>Fulvivirga sp. isolated from coastal sediment.</title>
        <authorList>
            <person name="Yu H."/>
        </authorList>
    </citation>
    <scope>NUCLEOTIDE SEQUENCE</scope>
    <source>
        <strain evidence="1">1062</strain>
    </source>
</reference>
<accession>A0A9X1L047</accession>
<evidence type="ECO:0000313" key="1">
    <source>
        <dbReference type="EMBL" id="MCA6079085.1"/>
    </source>
</evidence>
<sequence>MKNLSVIVVVALFLYGCESPKTETQTGSTNSDVWMASQERFIEYVDSVSILGEGLNNFAKQPVENPYYDTAYNSSSLVISSDGSNNLTVFTFPDFTANASLFEDDGNMYISIPDFNDTLAYIRRPGDSLVLSKKRGKTYSETYFHPTQPTEGVPDPASLAGTHWHLEGGNVTEISFVSADSCLIRVRGRDISAVGKGPWNIQQINDRYFISFYSLSESLPEPVFGVHLLESVSPDQMKSRIYQPVYLQPDQRSSRAGIRWSKEQHDESSVNDRQLLIGEWSSSDNPFRNSAAADSVFKTTLTIQFLNNGTFVQQLSGSTHPVEEAQMLYEKNGQWKWGADGHYIELIFESGVSRFVSIDELSSDKLTVAANFTGIFDNRAAVINSFHFTKL</sequence>
<proteinExistence type="predicted"/>
<keyword evidence="2" id="KW-1185">Reference proteome</keyword>
<dbReference type="Proteomes" id="UP001139409">
    <property type="component" value="Unassembled WGS sequence"/>
</dbReference>
<name>A0A9X1L047_9BACT</name>
<dbReference type="AlphaFoldDB" id="A0A9X1L047"/>